<evidence type="ECO:0000313" key="4">
    <source>
        <dbReference type="Proteomes" id="UP001177003"/>
    </source>
</evidence>
<dbReference type="EMBL" id="OX465080">
    <property type="protein sequence ID" value="CAI9282286.1"/>
    <property type="molecule type" value="Genomic_DNA"/>
</dbReference>
<dbReference type="InterPro" id="IPR016197">
    <property type="entry name" value="Chromo-like_dom_sf"/>
</dbReference>
<dbReference type="AlphaFoldDB" id="A0AA35YY78"/>
<dbReference type="Gene3D" id="2.130.10.120">
    <property type="entry name" value="Prolyl oligopeptidase, N-terminal domain"/>
    <property type="match status" value="1"/>
</dbReference>
<accession>A0AA35YY78</accession>
<dbReference type="Pfam" id="PF00385">
    <property type="entry name" value="Chromo"/>
    <property type="match status" value="1"/>
</dbReference>
<dbReference type="Proteomes" id="UP001177003">
    <property type="component" value="Chromosome 4"/>
</dbReference>
<name>A0AA35YY78_LACSI</name>
<dbReference type="SUPFAM" id="SSF54160">
    <property type="entry name" value="Chromo domain-like"/>
    <property type="match status" value="1"/>
</dbReference>
<evidence type="ECO:0000256" key="1">
    <source>
        <dbReference type="ARBA" id="ARBA00005228"/>
    </source>
</evidence>
<dbReference type="InterPro" id="IPR023780">
    <property type="entry name" value="Chromo_domain"/>
</dbReference>
<dbReference type="InterPro" id="IPR051543">
    <property type="entry name" value="Serine_Peptidase_S9A"/>
</dbReference>
<dbReference type="PANTHER" id="PTHR11757">
    <property type="entry name" value="PROTEASE FAMILY S9A OLIGOPEPTIDASE"/>
    <property type="match status" value="1"/>
</dbReference>
<keyword evidence="4" id="KW-1185">Reference proteome</keyword>
<organism evidence="3 4">
    <name type="scientific">Lactuca saligna</name>
    <name type="common">Willowleaf lettuce</name>
    <dbReference type="NCBI Taxonomy" id="75948"/>
    <lineage>
        <taxon>Eukaryota</taxon>
        <taxon>Viridiplantae</taxon>
        <taxon>Streptophyta</taxon>
        <taxon>Embryophyta</taxon>
        <taxon>Tracheophyta</taxon>
        <taxon>Spermatophyta</taxon>
        <taxon>Magnoliopsida</taxon>
        <taxon>eudicotyledons</taxon>
        <taxon>Gunneridae</taxon>
        <taxon>Pentapetalae</taxon>
        <taxon>asterids</taxon>
        <taxon>campanulids</taxon>
        <taxon>Asterales</taxon>
        <taxon>Asteraceae</taxon>
        <taxon>Cichorioideae</taxon>
        <taxon>Cichorieae</taxon>
        <taxon>Lactucinae</taxon>
        <taxon>Lactuca</taxon>
    </lineage>
</organism>
<dbReference type="PANTHER" id="PTHR11757:SF19">
    <property type="entry name" value="PROLYL ENDOPEPTIDASE-LIKE"/>
    <property type="match status" value="1"/>
</dbReference>
<feature type="domain" description="Chromo" evidence="2">
    <location>
        <begin position="9"/>
        <end position="56"/>
    </location>
</feature>
<reference evidence="3" key="1">
    <citation type="submission" date="2023-04" db="EMBL/GenBank/DDBJ databases">
        <authorList>
            <person name="Vijverberg K."/>
            <person name="Xiong W."/>
            <person name="Schranz E."/>
        </authorList>
    </citation>
    <scope>NUCLEOTIDE SEQUENCE</scope>
</reference>
<protein>
    <recommendedName>
        <fullName evidence="2">Chromo domain-containing protein</fullName>
    </recommendedName>
</protein>
<evidence type="ECO:0000259" key="2">
    <source>
        <dbReference type="PROSITE" id="PS50013"/>
    </source>
</evidence>
<proteinExistence type="inferred from homology"/>
<gene>
    <name evidence="3" type="ORF">LSALG_LOCUS21932</name>
</gene>
<comment type="similarity">
    <text evidence="1">Belongs to the peptidase S9A family.</text>
</comment>
<evidence type="ECO:0000313" key="3">
    <source>
        <dbReference type="EMBL" id="CAI9282286.1"/>
    </source>
</evidence>
<dbReference type="PROSITE" id="PS50013">
    <property type="entry name" value="CHROMO_2"/>
    <property type="match status" value="1"/>
</dbReference>
<sequence length="181" mass="21017">MTEDLKLDWTLESVLGVRMQPGEKGQNTQVLIKWKEVPEFESTWEDFVTISEIFPEFKLEDKFISHKSPTSGFDFISGKRIEQKLIDYNQEAERFGGYAYEEVAEVSPGHRFIAYTMYDKDNNSFNLCVRDLNLGSLCKANIREEDVLKEKDAFEDLKSLTEIVNQLIDTINQVKEDEKAK</sequence>
<dbReference type="InterPro" id="IPR000953">
    <property type="entry name" value="Chromo/chromo_shadow_dom"/>
</dbReference>
<dbReference type="Gene3D" id="2.40.50.40">
    <property type="match status" value="1"/>
</dbReference>